<sequence>MTLERVGPAAPTLCSRPTAEDLLAYLLVGERRFLTSLLGLLVPAVASSAEAKMRHRSWGEMIELLRAGPAWWWPSARPGDGLDFLKLFVHHEDIRRATPGWEPRPPELYRDEVLWQAAARLGRLAYRRSPVGVRLRRPDGVSWLVKPGTETVTMIGDPGELVVHMCGRRAARVRPTGAPKDIAAALDTRQGTLFGGVAEE</sequence>
<proteinExistence type="predicted"/>
<accession>A0ABP9QUG7</accession>
<evidence type="ECO:0000313" key="1">
    <source>
        <dbReference type="EMBL" id="GAA5167773.1"/>
    </source>
</evidence>
<dbReference type="Proteomes" id="UP001428817">
    <property type="component" value="Unassembled WGS sequence"/>
</dbReference>
<gene>
    <name evidence="1" type="ORF">GCM10023321_60870</name>
</gene>
<organism evidence="1 2">
    <name type="scientific">Pseudonocardia eucalypti</name>
    <dbReference type="NCBI Taxonomy" id="648755"/>
    <lineage>
        <taxon>Bacteria</taxon>
        <taxon>Bacillati</taxon>
        <taxon>Actinomycetota</taxon>
        <taxon>Actinomycetes</taxon>
        <taxon>Pseudonocardiales</taxon>
        <taxon>Pseudonocardiaceae</taxon>
        <taxon>Pseudonocardia</taxon>
    </lineage>
</organism>
<dbReference type="InterPro" id="IPR017517">
    <property type="entry name" value="Maleyloyr_isom"/>
</dbReference>
<reference evidence="2" key="1">
    <citation type="journal article" date="2019" name="Int. J. Syst. Evol. Microbiol.">
        <title>The Global Catalogue of Microorganisms (GCM) 10K type strain sequencing project: providing services to taxonomists for standard genome sequencing and annotation.</title>
        <authorList>
            <consortium name="The Broad Institute Genomics Platform"/>
            <consortium name="The Broad Institute Genome Sequencing Center for Infectious Disease"/>
            <person name="Wu L."/>
            <person name="Ma J."/>
        </authorList>
    </citation>
    <scope>NUCLEOTIDE SEQUENCE [LARGE SCALE GENOMIC DNA]</scope>
    <source>
        <strain evidence="2">JCM 18303</strain>
    </source>
</reference>
<evidence type="ECO:0000313" key="2">
    <source>
        <dbReference type="Proteomes" id="UP001428817"/>
    </source>
</evidence>
<protein>
    <submittedName>
        <fullName evidence="1">TIGR03085 family metal-binding protein</fullName>
    </submittedName>
</protein>
<dbReference type="EMBL" id="BAABJP010000039">
    <property type="protein sequence ID" value="GAA5167773.1"/>
    <property type="molecule type" value="Genomic_DNA"/>
</dbReference>
<dbReference type="NCBIfam" id="TIGR03083">
    <property type="entry name" value="maleylpyruvate isomerase family mycothiol-dependent enzyme"/>
    <property type="match status" value="1"/>
</dbReference>
<name>A0ABP9QUG7_9PSEU</name>
<comment type="caution">
    <text evidence="1">The sequence shown here is derived from an EMBL/GenBank/DDBJ whole genome shotgun (WGS) entry which is preliminary data.</text>
</comment>
<keyword evidence="2" id="KW-1185">Reference proteome</keyword>